<evidence type="ECO:0000313" key="1">
    <source>
        <dbReference type="EMBL" id="KAK2028724.1"/>
    </source>
</evidence>
<dbReference type="Proteomes" id="UP001232148">
    <property type="component" value="Unassembled WGS sequence"/>
</dbReference>
<dbReference type="AlphaFoldDB" id="A0AAD9M128"/>
<reference evidence="1" key="1">
    <citation type="submission" date="2021-06" db="EMBL/GenBank/DDBJ databases">
        <title>Comparative genomics, transcriptomics and evolutionary studies reveal genomic signatures of adaptation to plant cell wall in hemibiotrophic fungi.</title>
        <authorList>
            <consortium name="DOE Joint Genome Institute"/>
            <person name="Baroncelli R."/>
            <person name="Diaz J.F."/>
            <person name="Benocci T."/>
            <person name="Peng M."/>
            <person name="Battaglia E."/>
            <person name="Haridas S."/>
            <person name="Andreopoulos W."/>
            <person name="Labutti K."/>
            <person name="Pangilinan J."/>
            <person name="Floch G.L."/>
            <person name="Makela M.R."/>
            <person name="Henrissat B."/>
            <person name="Grigoriev I.V."/>
            <person name="Crouch J.A."/>
            <person name="De Vries R.P."/>
            <person name="Sukno S.A."/>
            <person name="Thon M.R."/>
        </authorList>
    </citation>
    <scope>NUCLEOTIDE SEQUENCE</scope>
    <source>
        <strain evidence="1">MAFF235873</strain>
    </source>
</reference>
<dbReference type="EMBL" id="MU842874">
    <property type="protein sequence ID" value="KAK2028724.1"/>
    <property type="molecule type" value="Genomic_DNA"/>
</dbReference>
<organism evidence="1 2">
    <name type="scientific">Colletotrichum zoysiae</name>
    <dbReference type="NCBI Taxonomy" id="1216348"/>
    <lineage>
        <taxon>Eukaryota</taxon>
        <taxon>Fungi</taxon>
        <taxon>Dikarya</taxon>
        <taxon>Ascomycota</taxon>
        <taxon>Pezizomycotina</taxon>
        <taxon>Sordariomycetes</taxon>
        <taxon>Hypocreomycetidae</taxon>
        <taxon>Glomerellales</taxon>
        <taxon>Glomerellaceae</taxon>
        <taxon>Colletotrichum</taxon>
        <taxon>Colletotrichum graminicola species complex</taxon>
    </lineage>
</organism>
<gene>
    <name evidence="1" type="ORF">LX32DRAFT_391295</name>
</gene>
<name>A0AAD9M128_9PEZI</name>
<sequence>MTIPIMTNTYDHRQSLCSPGRWPGCDAQRVSARPARAAVSPVLRPHPFRGRSHLIRSDVIAAFSSWFPFHRRIITGPTDQTLFTTSSDLALSVCPALYLADTTLNRMQPHLIYRMIVDRHGQALFLTPWPQRLICFRVASNLSVEFTASSTPILDARGERLYHITQQFPFLLTTHRSLLPSGLFVGNCLNRTGAALIRRRTLRRRGVFTAHHHCPVVASVV</sequence>
<evidence type="ECO:0000313" key="2">
    <source>
        <dbReference type="Proteomes" id="UP001232148"/>
    </source>
</evidence>
<protein>
    <submittedName>
        <fullName evidence="1">Uncharacterized protein</fullName>
    </submittedName>
</protein>
<proteinExistence type="predicted"/>
<keyword evidence="2" id="KW-1185">Reference proteome</keyword>
<comment type="caution">
    <text evidence="1">The sequence shown here is derived from an EMBL/GenBank/DDBJ whole genome shotgun (WGS) entry which is preliminary data.</text>
</comment>
<accession>A0AAD9M128</accession>